<feature type="compositionally biased region" description="Basic and acidic residues" evidence="1">
    <location>
        <begin position="378"/>
        <end position="393"/>
    </location>
</feature>
<evidence type="ECO:0000313" key="3">
    <source>
        <dbReference type="Proteomes" id="UP001161757"/>
    </source>
</evidence>
<organism evidence="2 3">
    <name type="scientific">Exophiala dermatitidis</name>
    <name type="common">Black yeast-like fungus</name>
    <name type="synonym">Wangiella dermatitidis</name>
    <dbReference type="NCBI Taxonomy" id="5970"/>
    <lineage>
        <taxon>Eukaryota</taxon>
        <taxon>Fungi</taxon>
        <taxon>Dikarya</taxon>
        <taxon>Ascomycota</taxon>
        <taxon>Pezizomycotina</taxon>
        <taxon>Eurotiomycetes</taxon>
        <taxon>Chaetothyriomycetidae</taxon>
        <taxon>Chaetothyriales</taxon>
        <taxon>Herpotrichiellaceae</taxon>
        <taxon>Exophiala</taxon>
    </lineage>
</organism>
<reference evidence="2" key="1">
    <citation type="submission" date="2023-01" db="EMBL/GenBank/DDBJ databases">
        <title>Exophiala dermititidis isolated from Cystic Fibrosis Patient.</title>
        <authorList>
            <person name="Kurbessoian T."/>
            <person name="Crocker A."/>
            <person name="Murante D."/>
            <person name="Hogan D.A."/>
            <person name="Stajich J.E."/>
        </authorList>
    </citation>
    <scope>NUCLEOTIDE SEQUENCE</scope>
    <source>
        <strain evidence="2">Ex8</strain>
    </source>
</reference>
<sequence length="412" mass="44505">MIPWSSLSSSEVCPDWRIELNEHNLSHYVDKGGPSPLDDSMNVRMLESAHERRFAIAQLGVSNAAFEAGHRARIEYMFYRTKSHFTAHALDERFHPDTSLLADLYLFDFQLSVDHYNAYEPLPSDLAVVDDSGDDAASASGLGGPDTTRASGSGTDTTSSSMGPPTRTAATTSTPTTTALPTPPTPVGITTPAPASAPAPCKPLVLTSHLTLHQLMNPEPEAEPVPGPAGTKLQSHQSESKPKPKPQPRPIPDQSRKRKHKSKSMPSPTFTTLRGIDKNMKTVGSFTGATAATTTNTASAAYPAYTAPPTTSVVSVKDILVPVPETTSEEDEDADEDGQKRGKEKKKKKKPSQERAGTRTISFARANKVPTLKQASRTRRETRMRKSDKKGDTGDGNGYENGRGIYIRGHTT</sequence>
<protein>
    <submittedName>
        <fullName evidence="2">Uncharacterized protein</fullName>
    </submittedName>
</protein>
<feature type="compositionally biased region" description="Low complexity" evidence="1">
    <location>
        <begin position="133"/>
        <end position="180"/>
    </location>
</feature>
<evidence type="ECO:0000313" key="2">
    <source>
        <dbReference type="EMBL" id="KAJ8992093.1"/>
    </source>
</evidence>
<proteinExistence type="predicted"/>
<feature type="region of interest" description="Disordered" evidence="1">
    <location>
        <begin position="322"/>
        <end position="412"/>
    </location>
</feature>
<name>A0AAN6EVM4_EXODE</name>
<feature type="region of interest" description="Disordered" evidence="1">
    <location>
        <begin position="133"/>
        <end position="197"/>
    </location>
</feature>
<feature type="compositionally biased region" description="Acidic residues" evidence="1">
    <location>
        <begin position="327"/>
        <end position="336"/>
    </location>
</feature>
<dbReference type="Proteomes" id="UP001161757">
    <property type="component" value="Unassembled WGS sequence"/>
</dbReference>
<evidence type="ECO:0000256" key="1">
    <source>
        <dbReference type="SAM" id="MobiDB-lite"/>
    </source>
</evidence>
<feature type="compositionally biased region" description="Low complexity" evidence="1">
    <location>
        <begin position="228"/>
        <end position="237"/>
    </location>
</feature>
<gene>
    <name evidence="2" type="ORF">HRR80_003990</name>
</gene>
<accession>A0AAN6EVM4</accession>
<feature type="region of interest" description="Disordered" evidence="1">
    <location>
        <begin position="218"/>
        <end position="278"/>
    </location>
</feature>
<dbReference type="EMBL" id="JAJGCB010000006">
    <property type="protein sequence ID" value="KAJ8992093.1"/>
    <property type="molecule type" value="Genomic_DNA"/>
</dbReference>
<comment type="caution">
    <text evidence="2">The sequence shown here is derived from an EMBL/GenBank/DDBJ whole genome shotgun (WGS) entry which is preliminary data.</text>
</comment>
<dbReference type="AlphaFoldDB" id="A0AAN6EVM4"/>